<dbReference type="InterPro" id="IPR014751">
    <property type="entry name" value="XRCC4-like_C"/>
</dbReference>
<feature type="compositionally biased region" description="Acidic residues" evidence="2">
    <location>
        <begin position="360"/>
        <end position="373"/>
    </location>
</feature>
<dbReference type="AlphaFoldDB" id="A0A7H8RDM5"/>
<keyword evidence="4" id="KW-1185">Reference proteome</keyword>
<dbReference type="KEGG" id="trg:TRUGW13939_11510"/>
<dbReference type="OrthoDB" id="8064436at2759"/>
<dbReference type="EMBL" id="CP055903">
    <property type="protein sequence ID" value="QKX64336.1"/>
    <property type="molecule type" value="Genomic_DNA"/>
</dbReference>
<dbReference type="PANTHER" id="PTHR42067:SF1">
    <property type="entry name" value="MITOTIC APPARATUS PROTEIN P62"/>
    <property type="match status" value="1"/>
</dbReference>
<dbReference type="RefSeq" id="XP_035350510.1">
    <property type="nucleotide sequence ID" value="XM_035494617.1"/>
</dbReference>
<feature type="compositionally biased region" description="Acidic residues" evidence="2">
    <location>
        <begin position="274"/>
        <end position="287"/>
    </location>
</feature>
<evidence type="ECO:0000313" key="3">
    <source>
        <dbReference type="EMBL" id="QKX64336.1"/>
    </source>
</evidence>
<sequence>MTTNRDRVVRIPRSDDPNGFVLVYIAPEQDPASKLKLIATEGENPYVTSIQQSHFKELRSKNYQGSDEEFENILASVLKYRPDDATSIDSAQLGGDIEVNASIRQAKDGANQLVIAIRKRIDTITQRVASIPLTQDDDQTIELFEWTGLMTTRADSLAQQISALTERLHAAEESIKTLNSSISELVTSKKEHEELLIGNFVQVLNEKKLKIRNQQRLLAAAKIDGDKISELKQASQHRHAEPKSRKGKRKPTDVPSDSDEFERMDVDHQQGGPGDDEAKSDEEDDLEGRETPQPLEEETESEAEEARSSDKESPAPKENKYTRPPLAQSADPPPRRDLPFSKRTTAPGTKAAEPSKADDADQEDGGETDDDEL</sequence>
<dbReference type="SUPFAM" id="SSF58022">
    <property type="entry name" value="XRCC4, C-terminal oligomerization domain"/>
    <property type="match status" value="1"/>
</dbReference>
<keyword evidence="1" id="KW-0175">Coiled coil</keyword>
<dbReference type="PANTHER" id="PTHR42067">
    <property type="entry name" value="YALI0C15378P"/>
    <property type="match status" value="1"/>
</dbReference>
<organism evidence="3 4">
    <name type="scientific">Talaromyces rugulosus</name>
    <name type="common">Penicillium rugulosum</name>
    <dbReference type="NCBI Taxonomy" id="121627"/>
    <lineage>
        <taxon>Eukaryota</taxon>
        <taxon>Fungi</taxon>
        <taxon>Dikarya</taxon>
        <taxon>Ascomycota</taxon>
        <taxon>Pezizomycotina</taxon>
        <taxon>Eurotiomycetes</taxon>
        <taxon>Eurotiomycetidae</taxon>
        <taxon>Eurotiales</taxon>
        <taxon>Trichocomaceae</taxon>
        <taxon>Talaromyces</taxon>
        <taxon>Talaromyces sect. Islandici</taxon>
    </lineage>
</organism>
<name>A0A7H8RDM5_TALRU</name>
<evidence type="ECO:0000256" key="2">
    <source>
        <dbReference type="SAM" id="MobiDB-lite"/>
    </source>
</evidence>
<evidence type="ECO:0000256" key="1">
    <source>
        <dbReference type="SAM" id="Coils"/>
    </source>
</evidence>
<gene>
    <name evidence="3" type="ORF">TRUGW13939_11510</name>
</gene>
<evidence type="ECO:0000313" key="4">
    <source>
        <dbReference type="Proteomes" id="UP000509510"/>
    </source>
</evidence>
<feature type="compositionally biased region" description="Basic and acidic residues" evidence="2">
    <location>
        <begin position="304"/>
        <end position="321"/>
    </location>
</feature>
<feature type="coiled-coil region" evidence="1">
    <location>
        <begin position="154"/>
        <end position="224"/>
    </location>
</feature>
<accession>A0A7H8RDM5</accession>
<dbReference type="Proteomes" id="UP000509510">
    <property type="component" value="Chromosome VI"/>
</dbReference>
<dbReference type="GeneID" id="55998988"/>
<proteinExistence type="predicted"/>
<protein>
    <submittedName>
        <fullName evidence="3">Uncharacterized protein</fullName>
    </submittedName>
</protein>
<feature type="region of interest" description="Disordered" evidence="2">
    <location>
        <begin position="231"/>
        <end position="373"/>
    </location>
</feature>
<dbReference type="Gene3D" id="1.20.5.370">
    <property type="match status" value="1"/>
</dbReference>
<reference evidence="4" key="1">
    <citation type="submission" date="2020-06" db="EMBL/GenBank/DDBJ databases">
        <title>A chromosome-scale genome assembly of Talaromyces rugulosus W13939.</title>
        <authorList>
            <person name="Wang B."/>
            <person name="Guo L."/>
            <person name="Ye K."/>
            <person name="Wang L."/>
        </authorList>
    </citation>
    <scope>NUCLEOTIDE SEQUENCE [LARGE SCALE GENOMIC DNA]</scope>
    <source>
        <strain evidence="4">W13939</strain>
    </source>
</reference>